<evidence type="ECO:0000259" key="8">
    <source>
        <dbReference type="PROSITE" id="PS51266"/>
    </source>
</evidence>
<dbReference type="SUPFAM" id="SSF161219">
    <property type="entry name" value="CHY zinc finger-like"/>
    <property type="match status" value="1"/>
</dbReference>
<dbReference type="InterPro" id="IPR008913">
    <property type="entry name" value="Znf_CHY"/>
</dbReference>
<dbReference type="Pfam" id="PF05495">
    <property type="entry name" value="zf-CHY"/>
    <property type="match status" value="1"/>
</dbReference>
<feature type="region of interest" description="Disordered" evidence="6">
    <location>
        <begin position="549"/>
        <end position="652"/>
    </location>
</feature>
<feature type="compositionally biased region" description="Low complexity" evidence="6">
    <location>
        <begin position="73"/>
        <end position="91"/>
    </location>
</feature>
<organism evidence="9 10">
    <name type="scientific">Capsaspora owczarzaki (strain ATCC 30864)</name>
    <dbReference type="NCBI Taxonomy" id="595528"/>
    <lineage>
        <taxon>Eukaryota</taxon>
        <taxon>Filasterea</taxon>
        <taxon>Capsaspora</taxon>
    </lineage>
</organism>
<dbReference type="RefSeq" id="XP_004363833.1">
    <property type="nucleotide sequence ID" value="XM_004363776.2"/>
</dbReference>
<accession>A0A0D2VNN0</accession>
<feature type="compositionally biased region" description="Low complexity" evidence="6">
    <location>
        <begin position="295"/>
        <end position="318"/>
    </location>
</feature>
<dbReference type="PROSITE" id="PS50103">
    <property type="entry name" value="ZF_C3H1"/>
    <property type="match status" value="2"/>
</dbReference>
<keyword evidence="2 4" id="KW-0863">Zinc-finger</keyword>
<keyword evidence="10" id="KW-1185">Reference proteome</keyword>
<feature type="region of interest" description="Disordered" evidence="6">
    <location>
        <begin position="941"/>
        <end position="990"/>
    </location>
</feature>
<evidence type="ECO:0008006" key="11">
    <source>
        <dbReference type="Google" id="ProtNLM"/>
    </source>
</evidence>
<dbReference type="GO" id="GO:0008270">
    <property type="term" value="F:zinc ion binding"/>
    <property type="evidence" value="ECO:0007669"/>
    <property type="project" value="UniProtKB-KW"/>
</dbReference>
<feature type="compositionally biased region" description="Low complexity" evidence="6">
    <location>
        <begin position="329"/>
        <end position="361"/>
    </location>
</feature>
<dbReference type="InParanoid" id="A0A0D2VNN0"/>
<dbReference type="eggNOG" id="KOG1940">
    <property type="taxonomic scope" value="Eukaryota"/>
</dbReference>
<evidence type="ECO:0000256" key="1">
    <source>
        <dbReference type="ARBA" id="ARBA00022723"/>
    </source>
</evidence>
<dbReference type="SMART" id="SM00356">
    <property type="entry name" value="ZnF_C3H1"/>
    <property type="match status" value="2"/>
</dbReference>
<evidence type="ECO:0000256" key="3">
    <source>
        <dbReference type="ARBA" id="ARBA00022833"/>
    </source>
</evidence>
<dbReference type="InterPro" id="IPR041367">
    <property type="entry name" value="Znf-CCCH_4"/>
</dbReference>
<sequence>MADDVAVDSPGSRRQRKASATPSPSKRGAVAAVTGERAATSSPSAVLAEAIEQSLLMTETGRDRASPAPDTLSSRAAAAQQSSPSSSSPGGSKRGGGKRAQQGASASGANQESSVAAPSVNSSTDNAHRSSHRQGRGNDQASKGAAAHQRAPEHTKPGRANHNNRNQAAVAASASSSSSPHPAAASSQSHSPVCQFFLTPAGCMSGAACAFSHQMPATVSVAASSPASSSSTAAHNGRNSTTAAASASAQAPTGSAAGTRPSREQRASTLPVCRFFRQGECASGANCRFRHPTPEQAAGEQEAKAATAAASEEPASSQKSRRQNLSKRSAATSATAAVPSSSSSMTASKAPATPENPQTAAPAPPPTITVAALFDVQLQQLRAAELTALKRRFTSAQLQPDEVSSTTPVATITFDVVPTDPDWPFEVDAIRLQVALGPRYPLLPPAITALPTQTMPERFVGFLNRLLVAPIAEQHQLVLSSKFVQPASGAAPDVQSQTPLLMIRPFLKWLDKNLERLFVEAGRQMRRDDEIQKTLKFVSATELRTKVYGSEEAAAEPTPPRTINNGPSNSNAGAASVASNAISSGSNAAKVTATSKPPEQERFNSNDVFAGVDSDDDDSDDSDDDSNLDDVSDDAADSGEDNAESGEDQTDEFASAMPQLSAMAAAAAPKGTEVRLTSLQMTNIALLRVELLHLSLQCSRCKASLDIKLRPLSSPAGECERCRSAFSVHLRPAIVHAASPALGYLEMAGCSAVDVVSHDSEVTFQCLACMNESTIRQSPFVLGETRTHPCRHCHESMSVALTSITFVRHLEGSDAAGTSNDATGGKSASGVTNMGKRLLTSKRPRPVKDPNIKPGSPLPDFGTCAHYKKSYRWVRFPCCGRAFACDICHNENTPDGHHPQWATRMICGFCSKEQNFAAHKPCSCGKALTADTSTRYWEGGEGCRNKKSMSRKDKHKFSDSKLKTHSRKADRVGPKKAGKNDEKGGDSDSD</sequence>
<dbReference type="Proteomes" id="UP000008743">
    <property type="component" value="Unassembled WGS sequence"/>
</dbReference>
<feature type="region of interest" description="Disordered" evidence="6">
    <location>
        <begin position="1"/>
        <end position="45"/>
    </location>
</feature>
<dbReference type="SUPFAM" id="SSF90229">
    <property type="entry name" value="CCCH zinc finger"/>
    <property type="match status" value="1"/>
</dbReference>
<feature type="compositionally biased region" description="Basic and acidic residues" evidence="6">
    <location>
        <begin position="956"/>
        <end position="990"/>
    </location>
</feature>
<feature type="zinc finger region" description="C3H1-type" evidence="5">
    <location>
        <begin position="188"/>
        <end position="216"/>
    </location>
</feature>
<feature type="compositionally biased region" description="Low complexity" evidence="6">
    <location>
        <begin position="99"/>
        <end position="109"/>
    </location>
</feature>
<feature type="region of interest" description="Disordered" evidence="6">
    <location>
        <begin position="57"/>
        <end position="188"/>
    </location>
</feature>
<evidence type="ECO:0000256" key="2">
    <source>
        <dbReference type="ARBA" id="ARBA00022771"/>
    </source>
</evidence>
<dbReference type="PhylomeDB" id="A0A0D2VNN0"/>
<evidence type="ECO:0000313" key="10">
    <source>
        <dbReference type="Proteomes" id="UP000008743"/>
    </source>
</evidence>
<evidence type="ECO:0000313" key="9">
    <source>
        <dbReference type="EMBL" id="KJE91947.1"/>
    </source>
</evidence>
<dbReference type="InterPro" id="IPR037274">
    <property type="entry name" value="Znf_CHY_sf"/>
</dbReference>
<feature type="region of interest" description="Disordered" evidence="6">
    <location>
        <begin position="285"/>
        <end position="366"/>
    </location>
</feature>
<feature type="compositionally biased region" description="Low complexity" evidence="6">
    <location>
        <begin position="564"/>
        <end position="589"/>
    </location>
</feature>
<name>A0A0D2VNN0_CAPO3</name>
<dbReference type="STRING" id="595528.A0A0D2VNN0"/>
<evidence type="ECO:0000256" key="5">
    <source>
        <dbReference type="PROSITE-ProRule" id="PRU00723"/>
    </source>
</evidence>
<gene>
    <name evidence="9" type="ORF">CAOG_002994</name>
</gene>
<dbReference type="EMBL" id="KE346363">
    <property type="protein sequence ID" value="KJE91947.1"/>
    <property type="molecule type" value="Genomic_DNA"/>
</dbReference>
<feature type="compositionally biased region" description="Low complexity" evidence="6">
    <location>
        <begin position="227"/>
        <end position="259"/>
    </location>
</feature>
<dbReference type="OrthoDB" id="411372at2759"/>
<feature type="region of interest" description="Disordered" evidence="6">
    <location>
        <begin position="815"/>
        <end position="853"/>
    </location>
</feature>
<feature type="compositionally biased region" description="Acidic residues" evidence="6">
    <location>
        <begin position="613"/>
        <end position="651"/>
    </location>
</feature>
<dbReference type="InterPro" id="IPR000571">
    <property type="entry name" value="Znf_CCCH"/>
</dbReference>
<evidence type="ECO:0000256" key="6">
    <source>
        <dbReference type="SAM" id="MobiDB-lite"/>
    </source>
</evidence>
<dbReference type="PROSITE" id="PS51266">
    <property type="entry name" value="ZF_CHY"/>
    <property type="match status" value="1"/>
</dbReference>
<feature type="compositionally biased region" description="Low complexity" evidence="6">
    <location>
        <begin position="167"/>
        <end position="188"/>
    </location>
</feature>
<dbReference type="Pfam" id="PF18044">
    <property type="entry name" value="zf-CCCH_4"/>
    <property type="match status" value="1"/>
</dbReference>
<dbReference type="Gene3D" id="4.10.1000.10">
    <property type="entry name" value="Zinc finger, CCCH-type"/>
    <property type="match status" value="1"/>
</dbReference>
<feature type="compositionally biased region" description="Polar residues" evidence="6">
    <location>
        <begin position="110"/>
        <end position="125"/>
    </location>
</feature>
<keyword evidence="3 5" id="KW-0862">Zinc</keyword>
<dbReference type="InterPro" id="IPR036855">
    <property type="entry name" value="Znf_CCCH_sf"/>
</dbReference>
<dbReference type="AlphaFoldDB" id="A0A0D2VNN0"/>
<evidence type="ECO:0000256" key="4">
    <source>
        <dbReference type="PROSITE-ProRule" id="PRU00601"/>
    </source>
</evidence>
<feature type="domain" description="CHY-type" evidence="8">
    <location>
        <begin position="857"/>
        <end position="926"/>
    </location>
</feature>
<feature type="domain" description="C3H1-type" evidence="7">
    <location>
        <begin position="267"/>
        <end position="294"/>
    </location>
</feature>
<dbReference type="OMA" id="CANFMTK"/>
<keyword evidence="1 5" id="KW-0479">Metal-binding</keyword>
<evidence type="ECO:0000259" key="7">
    <source>
        <dbReference type="PROSITE" id="PS50103"/>
    </source>
</evidence>
<reference evidence="10" key="1">
    <citation type="submission" date="2011-02" db="EMBL/GenBank/DDBJ databases">
        <title>The Genome Sequence of Capsaspora owczarzaki ATCC 30864.</title>
        <authorList>
            <person name="Russ C."/>
            <person name="Cuomo C."/>
            <person name="Burger G."/>
            <person name="Gray M.W."/>
            <person name="Holland P.W.H."/>
            <person name="King N."/>
            <person name="Lang F.B.F."/>
            <person name="Roger A.J."/>
            <person name="Ruiz-Trillo I."/>
            <person name="Young S.K."/>
            <person name="Zeng Q."/>
            <person name="Gargeya S."/>
            <person name="Alvarado L."/>
            <person name="Berlin A."/>
            <person name="Chapman S.B."/>
            <person name="Chen Z."/>
            <person name="Freedman E."/>
            <person name="Gellesch M."/>
            <person name="Goldberg J."/>
            <person name="Griggs A."/>
            <person name="Gujja S."/>
            <person name="Heilman E."/>
            <person name="Heiman D."/>
            <person name="Howarth C."/>
            <person name="Mehta T."/>
            <person name="Neiman D."/>
            <person name="Pearson M."/>
            <person name="Roberts A."/>
            <person name="Saif S."/>
            <person name="Shea T."/>
            <person name="Shenoy N."/>
            <person name="Sisk P."/>
            <person name="Stolte C."/>
            <person name="Sykes S."/>
            <person name="White J."/>
            <person name="Yandava C."/>
            <person name="Haas B."/>
            <person name="Nusbaum C."/>
            <person name="Birren B."/>
        </authorList>
    </citation>
    <scope>NUCLEOTIDE SEQUENCE</scope>
    <source>
        <strain evidence="10">ATCC 30864</strain>
    </source>
</reference>
<feature type="compositionally biased region" description="Basic residues" evidence="6">
    <location>
        <begin position="945"/>
        <end position="955"/>
    </location>
</feature>
<feature type="region of interest" description="Disordered" evidence="6">
    <location>
        <begin position="227"/>
        <end position="267"/>
    </location>
</feature>
<feature type="domain" description="C3H1-type" evidence="7">
    <location>
        <begin position="188"/>
        <end position="216"/>
    </location>
</feature>
<proteinExistence type="predicted"/>
<feature type="zinc finger region" description="C3H1-type" evidence="5">
    <location>
        <begin position="267"/>
        <end position="294"/>
    </location>
</feature>
<protein>
    <recommendedName>
        <fullName evidence="11">CHY-type domain-containing protein</fullName>
    </recommendedName>
</protein>